<name>A0ABU6TI09_9FABA</name>
<feature type="chain" id="PRO_5045805806" evidence="1">
    <location>
        <begin position="24"/>
        <end position="215"/>
    </location>
</feature>
<dbReference type="EMBL" id="JASCZI010091007">
    <property type="protein sequence ID" value="MED6148395.1"/>
    <property type="molecule type" value="Genomic_DNA"/>
</dbReference>
<proteinExistence type="predicted"/>
<keyword evidence="3" id="KW-1185">Reference proteome</keyword>
<comment type="caution">
    <text evidence="2">The sequence shown here is derived from an EMBL/GenBank/DDBJ whole genome shotgun (WGS) entry which is preliminary data.</text>
</comment>
<feature type="signal peptide" evidence="1">
    <location>
        <begin position="1"/>
        <end position="23"/>
    </location>
</feature>
<keyword evidence="1" id="KW-0732">Signal</keyword>
<reference evidence="2 3" key="1">
    <citation type="journal article" date="2023" name="Plants (Basel)">
        <title>Bridging the Gap: Combining Genomics and Transcriptomics Approaches to Understand Stylosanthes scabra, an Orphan Legume from the Brazilian Caatinga.</title>
        <authorList>
            <person name="Ferreira-Neto J.R.C."/>
            <person name="da Silva M.D."/>
            <person name="Binneck E."/>
            <person name="de Melo N.F."/>
            <person name="da Silva R.H."/>
            <person name="de Melo A.L.T.M."/>
            <person name="Pandolfi V."/>
            <person name="Bustamante F.O."/>
            <person name="Brasileiro-Vidal A.C."/>
            <person name="Benko-Iseppon A.M."/>
        </authorList>
    </citation>
    <scope>NUCLEOTIDE SEQUENCE [LARGE SCALE GENOMIC DNA]</scope>
    <source>
        <tissue evidence="2">Leaves</tissue>
    </source>
</reference>
<sequence length="215" mass="23242">MAFPTVMIALVALVLLQPFPASSDFLSPLLSPIFDDVCKEVKCGKGTCKPSKNSTFLFECECDPGWNQAFSSNDDSAFNFLPCIVPNCTLNYSCSKAPSPAPQKARKTNESIFDACHWVDCGGGSCNKTSTFSYACECDAGYYNLLNSTAFPCYKQCALGMDCTNLGISMKNSSSSEPPALNDNSKSEGSSILQGSSIWAVMLIMLMAEMQLQLR</sequence>
<accession>A0ABU6TI09</accession>
<organism evidence="2 3">
    <name type="scientific">Stylosanthes scabra</name>
    <dbReference type="NCBI Taxonomy" id="79078"/>
    <lineage>
        <taxon>Eukaryota</taxon>
        <taxon>Viridiplantae</taxon>
        <taxon>Streptophyta</taxon>
        <taxon>Embryophyta</taxon>
        <taxon>Tracheophyta</taxon>
        <taxon>Spermatophyta</taxon>
        <taxon>Magnoliopsida</taxon>
        <taxon>eudicotyledons</taxon>
        <taxon>Gunneridae</taxon>
        <taxon>Pentapetalae</taxon>
        <taxon>rosids</taxon>
        <taxon>fabids</taxon>
        <taxon>Fabales</taxon>
        <taxon>Fabaceae</taxon>
        <taxon>Papilionoideae</taxon>
        <taxon>50 kb inversion clade</taxon>
        <taxon>dalbergioids sensu lato</taxon>
        <taxon>Dalbergieae</taxon>
        <taxon>Pterocarpus clade</taxon>
        <taxon>Stylosanthes</taxon>
    </lineage>
</organism>
<evidence type="ECO:0000313" key="2">
    <source>
        <dbReference type="EMBL" id="MED6148395.1"/>
    </source>
</evidence>
<gene>
    <name evidence="2" type="ORF">PIB30_052784</name>
</gene>
<dbReference type="PANTHER" id="PTHR33881:SF7">
    <property type="entry name" value="NEUROGENIC LOCUS NOTCH-LIKE PROTEIN"/>
    <property type="match status" value="1"/>
</dbReference>
<evidence type="ECO:0000256" key="1">
    <source>
        <dbReference type="SAM" id="SignalP"/>
    </source>
</evidence>
<dbReference type="PANTHER" id="PTHR33881">
    <property type="entry name" value="NEUROGENIC LOCUS NOTCH-LIKE PROTEIN"/>
    <property type="match status" value="1"/>
</dbReference>
<evidence type="ECO:0000313" key="3">
    <source>
        <dbReference type="Proteomes" id="UP001341840"/>
    </source>
</evidence>
<protein>
    <submittedName>
        <fullName evidence="2">Uncharacterized protein</fullName>
    </submittedName>
</protein>
<dbReference type="Proteomes" id="UP001341840">
    <property type="component" value="Unassembled WGS sequence"/>
</dbReference>